<dbReference type="PANTHER" id="PTHR14969:SF62">
    <property type="entry name" value="DECAPRENYLPHOSPHORYL-5-PHOSPHORIBOSE PHOSPHATASE RV3807C-RELATED"/>
    <property type="match status" value="1"/>
</dbReference>
<feature type="transmembrane region" description="Helical" evidence="7">
    <location>
        <begin position="60"/>
        <end position="79"/>
    </location>
</feature>
<comment type="caution">
    <text evidence="9">The sequence shown here is derived from an EMBL/GenBank/DDBJ whole genome shotgun (WGS) entry which is preliminary data.</text>
</comment>
<dbReference type="Proteomes" id="UP000195447">
    <property type="component" value="Unassembled WGS sequence"/>
</dbReference>
<feature type="domain" description="Phosphatidic acid phosphatase type 2/haloperoxidase" evidence="8">
    <location>
        <begin position="60"/>
        <end position="171"/>
    </location>
</feature>
<dbReference type="RefSeq" id="WP_087158548.1">
    <property type="nucleotide sequence ID" value="NZ_NFKM01000008.1"/>
</dbReference>
<dbReference type="GO" id="GO:0005886">
    <property type="term" value="C:plasma membrane"/>
    <property type="evidence" value="ECO:0007669"/>
    <property type="project" value="UniProtKB-SubCell"/>
</dbReference>
<dbReference type="Gene3D" id="1.20.144.10">
    <property type="entry name" value="Phosphatidic acid phosphatase type 2/haloperoxidase"/>
    <property type="match status" value="2"/>
</dbReference>
<evidence type="ECO:0000256" key="6">
    <source>
        <dbReference type="ARBA" id="ARBA00023136"/>
    </source>
</evidence>
<dbReference type="SUPFAM" id="SSF48317">
    <property type="entry name" value="Acid phosphatase/Vanadium-dependent haloperoxidase"/>
    <property type="match status" value="1"/>
</dbReference>
<dbReference type="InterPro" id="IPR036938">
    <property type="entry name" value="PAP2/HPO_sf"/>
</dbReference>
<dbReference type="EMBL" id="NFKM01000008">
    <property type="protein sequence ID" value="OUP60923.1"/>
    <property type="molecule type" value="Genomic_DNA"/>
</dbReference>
<dbReference type="SMART" id="SM00014">
    <property type="entry name" value="acidPPc"/>
    <property type="match status" value="1"/>
</dbReference>
<evidence type="ECO:0000313" key="9">
    <source>
        <dbReference type="EMBL" id="OUP60923.1"/>
    </source>
</evidence>
<dbReference type="AlphaFoldDB" id="A0A1Y4LWD5"/>
<accession>A0A1Y4LWD5</accession>
<keyword evidence="5 7" id="KW-1133">Transmembrane helix</keyword>
<evidence type="ECO:0000256" key="4">
    <source>
        <dbReference type="ARBA" id="ARBA00022801"/>
    </source>
</evidence>
<evidence type="ECO:0000259" key="8">
    <source>
        <dbReference type="SMART" id="SM00014"/>
    </source>
</evidence>
<dbReference type="Pfam" id="PF01569">
    <property type="entry name" value="PAP2"/>
    <property type="match status" value="1"/>
</dbReference>
<evidence type="ECO:0000256" key="2">
    <source>
        <dbReference type="ARBA" id="ARBA00022475"/>
    </source>
</evidence>
<evidence type="ECO:0000256" key="5">
    <source>
        <dbReference type="ARBA" id="ARBA00022989"/>
    </source>
</evidence>
<dbReference type="InterPro" id="IPR000326">
    <property type="entry name" value="PAP2/HPO"/>
</dbReference>
<dbReference type="PANTHER" id="PTHR14969">
    <property type="entry name" value="SPHINGOSINE-1-PHOSPHATE PHOSPHOHYDROLASE"/>
    <property type="match status" value="1"/>
</dbReference>
<proteinExistence type="predicted"/>
<keyword evidence="3 7" id="KW-0812">Transmembrane</keyword>
<protein>
    <recommendedName>
        <fullName evidence="8">Phosphatidic acid phosphatase type 2/haloperoxidase domain-containing protein</fullName>
    </recommendedName>
</protein>
<feature type="transmembrane region" description="Helical" evidence="7">
    <location>
        <begin position="30"/>
        <end position="53"/>
    </location>
</feature>
<keyword evidence="4" id="KW-0378">Hydrolase</keyword>
<keyword evidence="2" id="KW-1003">Cell membrane</keyword>
<sequence>MNILNWITNLDLAINYWIQENLRNDFLTRFFTFITSLSNYGWFWILLIIVLLINKKTRKVGIIAFVSFCACALVVNAFMKPLFMRTRPYDLVDFLIYIGHKPWDYSFPSGHTSAAFSVALICFWQLDKKYSWIFVLIATLIGFSRLYLGVHYPSDVLGGFLIALIISYIVNKKGSEYYGRNRN</sequence>
<feature type="transmembrane region" description="Helical" evidence="7">
    <location>
        <begin position="154"/>
        <end position="171"/>
    </location>
</feature>
<comment type="subcellular location">
    <subcellularLocation>
        <location evidence="1">Cell membrane</location>
        <topology evidence="1">Multi-pass membrane protein</topology>
    </subcellularLocation>
</comment>
<evidence type="ECO:0000256" key="7">
    <source>
        <dbReference type="SAM" id="Phobius"/>
    </source>
</evidence>
<reference evidence="10" key="1">
    <citation type="submission" date="2017-04" db="EMBL/GenBank/DDBJ databases">
        <title>Function of individual gut microbiota members based on whole genome sequencing of pure cultures obtained from chicken caecum.</title>
        <authorList>
            <person name="Medvecky M."/>
            <person name="Cejkova D."/>
            <person name="Polansky O."/>
            <person name="Karasova D."/>
            <person name="Kubasova T."/>
            <person name="Cizek A."/>
            <person name="Rychlik I."/>
        </authorList>
    </citation>
    <scope>NUCLEOTIDE SEQUENCE [LARGE SCALE GENOMIC DNA]</scope>
    <source>
        <strain evidence="10">An178</strain>
    </source>
</reference>
<organism evidence="9 10">
    <name type="scientific">Faecalitalea cylindroides</name>
    <dbReference type="NCBI Taxonomy" id="39483"/>
    <lineage>
        <taxon>Bacteria</taxon>
        <taxon>Bacillati</taxon>
        <taxon>Bacillota</taxon>
        <taxon>Erysipelotrichia</taxon>
        <taxon>Erysipelotrichales</taxon>
        <taxon>Erysipelotrichaceae</taxon>
        <taxon>Faecalitalea</taxon>
    </lineage>
</organism>
<keyword evidence="6 7" id="KW-0472">Membrane</keyword>
<keyword evidence="10" id="KW-1185">Reference proteome</keyword>
<dbReference type="GO" id="GO:0016787">
    <property type="term" value="F:hydrolase activity"/>
    <property type="evidence" value="ECO:0007669"/>
    <property type="project" value="UniProtKB-KW"/>
</dbReference>
<evidence type="ECO:0000313" key="10">
    <source>
        <dbReference type="Proteomes" id="UP000195447"/>
    </source>
</evidence>
<feature type="transmembrane region" description="Helical" evidence="7">
    <location>
        <begin position="105"/>
        <end position="123"/>
    </location>
</feature>
<gene>
    <name evidence="9" type="ORF">B5F14_05070</name>
</gene>
<evidence type="ECO:0000256" key="3">
    <source>
        <dbReference type="ARBA" id="ARBA00022692"/>
    </source>
</evidence>
<feature type="transmembrane region" description="Helical" evidence="7">
    <location>
        <begin position="130"/>
        <end position="148"/>
    </location>
</feature>
<name>A0A1Y4LWD5_9FIRM</name>
<evidence type="ECO:0000256" key="1">
    <source>
        <dbReference type="ARBA" id="ARBA00004651"/>
    </source>
</evidence>